<proteinExistence type="predicted"/>
<gene>
    <name evidence="2" type="ORF">COCHEDRAFT_1221917</name>
</gene>
<reference evidence="3" key="2">
    <citation type="journal article" date="2013" name="PLoS Genet.">
        <title>Comparative genome structure, secondary metabolite, and effector coding capacity across Cochliobolus pathogens.</title>
        <authorList>
            <person name="Condon B.J."/>
            <person name="Leng Y."/>
            <person name="Wu D."/>
            <person name="Bushley K.E."/>
            <person name="Ohm R.A."/>
            <person name="Otillar R."/>
            <person name="Martin J."/>
            <person name="Schackwitz W."/>
            <person name="Grimwood J."/>
            <person name="MohdZainudin N."/>
            <person name="Xue C."/>
            <person name="Wang R."/>
            <person name="Manning V.A."/>
            <person name="Dhillon B."/>
            <person name="Tu Z.J."/>
            <person name="Steffenson B.J."/>
            <person name="Salamov A."/>
            <person name="Sun H."/>
            <person name="Lowry S."/>
            <person name="LaButti K."/>
            <person name="Han J."/>
            <person name="Copeland A."/>
            <person name="Lindquist E."/>
            <person name="Barry K."/>
            <person name="Schmutz J."/>
            <person name="Baker S.E."/>
            <person name="Ciuffetti L.M."/>
            <person name="Grigoriev I.V."/>
            <person name="Zhong S."/>
            <person name="Turgeon B.G."/>
        </authorList>
    </citation>
    <scope>NUCLEOTIDE SEQUENCE [LARGE SCALE GENOMIC DNA]</scope>
    <source>
        <strain evidence="3">C5 / ATCC 48332 / race O</strain>
    </source>
</reference>
<feature type="compositionally biased region" description="Polar residues" evidence="1">
    <location>
        <begin position="1"/>
        <end position="14"/>
    </location>
</feature>
<name>M2U7P0_COCH5</name>
<evidence type="ECO:0000256" key="1">
    <source>
        <dbReference type="SAM" id="MobiDB-lite"/>
    </source>
</evidence>
<evidence type="ECO:0000313" key="3">
    <source>
        <dbReference type="Proteomes" id="UP000016936"/>
    </source>
</evidence>
<reference evidence="2 3" key="1">
    <citation type="journal article" date="2012" name="PLoS Pathog.">
        <title>Diverse lifestyles and strategies of plant pathogenesis encoded in the genomes of eighteen Dothideomycetes fungi.</title>
        <authorList>
            <person name="Ohm R.A."/>
            <person name="Feau N."/>
            <person name="Henrissat B."/>
            <person name="Schoch C.L."/>
            <person name="Horwitz B.A."/>
            <person name="Barry K.W."/>
            <person name="Condon B.J."/>
            <person name="Copeland A.C."/>
            <person name="Dhillon B."/>
            <person name="Glaser F."/>
            <person name="Hesse C.N."/>
            <person name="Kosti I."/>
            <person name="LaButti K."/>
            <person name="Lindquist E.A."/>
            <person name="Lucas S."/>
            <person name="Salamov A.A."/>
            <person name="Bradshaw R.E."/>
            <person name="Ciuffetti L."/>
            <person name="Hamelin R.C."/>
            <person name="Kema G.H.J."/>
            <person name="Lawrence C."/>
            <person name="Scott J.A."/>
            <person name="Spatafora J.W."/>
            <person name="Turgeon B.G."/>
            <person name="de Wit P.J.G.M."/>
            <person name="Zhong S."/>
            <person name="Goodwin S.B."/>
            <person name="Grigoriev I.V."/>
        </authorList>
    </citation>
    <scope>NUCLEOTIDE SEQUENCE [LARGE SCALE GENOMIC DNA]</scope>
    <source>
        <strain evidence="3">C5 / ATCC 48332 / race O</strain>
    </source>
</reference>
<feature type="region of interest" description="Disordered" evidence="1">
    <location>
        <begin position="1"/>
        <end position="37"/>
    </location>
</feature>
<protein>
    <recommendedName>
        <fullName evidence="4">Transcription factor domain-containing protein</fullName>
    </recommendedName>
</protein>
<sequence length="237" mass="25752">MDLASAQSSSQVDQRSVAPATESPSGAGSPWPMERTPGLLDAERAHRPVDASFVKSFKKAVISAAARDTAYLTDATELDKISSHPDALQTYYPLILSRQLPALPLNSVSHTLLDTFLTQGHPNMPLIHHIPLTSLSPRDRSGYLAYSMAVIGQLIQDRNLAAANSIWTTANVLIVLGLEVDNREARNVELLNAWALLATYGATCADPVFWQQMNITQGYVGTAARRLCGDLTAIIEW</sequence>
<dbReference type="HOGENOM" id="CLU_1170551_0_0_1"/>
<dbReference type="AlphaFoldDB" id="M2U7P0"/>
<dbReference type="Proteomes" id="UP000016936">
    <property type="component" value="Unassembled WGS sequence"/>
</dbReference>
<evidence type="ECO:0000313" key="2">
    <source>
        <dbReference type="EMBL" id="EMD94534.1"/>
    </source>
</evidence>
<organism evidence="2 3">
    <name type="scientific">Cochliobolus heterostrophus (strain C5 / ATCC 48332 / race O)</name>
    <name type="common">Southern corn leaf blight fungus</name>
    <name type="synonym">Bipolaris maydis</name>
    <dbReference type="NCBI Taxonomy" id="701091"/>
    <lineage>
        <taxon>Eukaryota</taxon>
        <taxon>Fungi</taxon>
        <taxon>Dikarya</taxon>
        <taxon>Ascomycota</taxon>
        <taxon>Pezizomycotina</taxon>
        <taxon>Dothideomycetes</taxon>
        <taxon>Pleosporomycetidae</taxon>
        <taxon>Pleosporales</taxon>
        <taxon>Pleosporineae</taxon>
        <taxon>Pleosporaceae</taxon>
        <taxon>Bipolaris</taxon>
    </lineage>
</organism>
<keyword evidence="3" id="KW-1185">Reference proteome</keyword>
<evidence type="ECO:0008006" key="4">
    <source>
        <dbReference type="Google" id="ProtNLM"/>
    </source>
</evidence>
<dbReference type="EMBL" id="KB445571">
    <property type="protein sequence ID" value="EMD94534.1"/>
    <property type="molecule type" value="Genomic_DNA"/>
</dbReference>
<accession>M2U7P0</accession>